<evidence type="ECO:0000313" key="16">
    <source>
        <dbReference type="Proteomes" id="UP000192923"/>
    </source>
</evidence>
<evidence type="ECO:0000256" key="7">
    <source>
        <dbReference type="ARBA" id="ARBA00022741"/>
    </source>
</evidence>
<evidence type="ECO:0000256" key="10">
    <source>
        <dbReference type="ARBA" id="ARBA00023136"/>
    </source>
</evidence>
<dbReference type="PROSITE" id="PS00300">
    <property type="entry name" value="SRP54"/>
    <property type="match status" value="1"/>
</dbReference>
<name>A0A1Y6D2W4_9GAMM</name>
<dbReference type="InterPro" id="IPR013356">
    <property type="entry name" value="T2SS_GspD"/>
</dbReference>
<dbReference type="Pfam" id="PF21305">
    <property type="entry name" value="type_II_gspD_N0"/>
    <property type="match status" value="1"/>
</dbReference>
<keyword evidence="5" id="KW-0812">Transmembrane</keyword>
<dbReference type="InterPro" id="IPR004846">
    <property type="entry name" value="T2SS/T3SS_dom"/>
</dbReference>
<keyword evidence="8" id="KW-0653">Protein transport</keyword>
<dbReference type="GO" id="GO:0009279">
    <property type="term" value="C:cell outer membrane"/>
    <property type="evidence" value="ECO:0007669"/>
    <property type="project" value="UniProtKB-SubCell"/>
</dbReference>
<dbReference type="Gene3D" id="3.30.1370.120">
    <property type="match status" value="3"/>
</dbReference>
<evidence type="ECO:0000256" key="8">
    <source>
        <dbReference type="ARBA" id="ARBA00022927"/>
    </source>
</evidence>
<evidence type="ECO:0000256" key="6">
    <source>
        <dbReference type="ARBA" id="ARBA00022729"/>
    </source>
</evidence>
<dbReference type="GO" id="GO:0005525">
    <property type="term" value="F:GTP binding"/>
    <property type="evidence" value="ECO:0007669"/>
    <property type="project" value="UniProtKB-KW"/>
</dbReference>
<keyword evidence="7" id="KW-0547">Nucleotide-binding</keyword>
<keyword evidence="10" id="KW-0472">Membrane</keyword>
<evidence type="ECO:0000256" key="3">
    <source>
        <dbReference type="ARBA" id="ARBA00022448"/>
    </source>
</evidence>
<keyword evidence="6" id="KW-0732">Signal</keyword>
<accession>A0A1Y6D2W4</accession>
<dbReference type="STRING" id="1760988.SAMN02949497_4365"/>
<dbReference type="EMBL" id="FXAM01000001">
    <property type="protein sequence ID" value="SMF96951.1"/>
    <property type="molecule type" value="Genomic_DNA"/>
</dbReference>
<evidence type="ECO:0000256" key="4">
    <source>
        <dbReference type="ARBA" id="ARBA00022452"/>
    </source>
</evidence>
<feature type="compositionally biased region" description="Low complexity" evidence="13">
    <location>
        <begin position="411"/>
        <end position="445"/>
    </location>
</feature>
<dbReference type="Pfam" id="PF03958">
    <property type="entry name" value="Secretin_N"/>
    <property type="match status" value="3"/>
</dbReference>
<dbReference type="InterPro" id="IPR038591">
    <property type="entry name" value="NolW-like_sf"/>
</dbReference>
<evidence type="ECO:0000256" key="13">
    <source>
        <dbReference type="SAM" id="MobiDB-lite"/>
    </source>
</evidence>
<evidence type="ECO:0000259" key="14">
    <source>
        <dbReference type="PROSITE" id="PS00300"/>
    </source>
</evidence>
<evidence type="ECO:0000256" key="1">
    <source>
        <dbReference type="ARBA" id="ARBA00004442"/>
    </source>
</evidence>
<feature type="region of interest" description="Disordered" evidence="13">
    <location>
        <begin position="362"/>
        <end position="388"/>
    </location>
</feature>
<dbReference type="InterPro" id="IPR050810">
    <property type="entry name" value="Bact_Secretion_Sys_Channel"/>
</dbReference>
<feature type="compositionally biased region" description="Gly residues" evidence="13">
    <location>
        <begin position="446"/>
        <end position="496"/>
    </location>
</feature>
<dbReference type="Pfam" id="PF00263">
    <property type="entry name" value="Secretin"/>
    <property type="match status" value="1"/>
</dbReference>
<evidence type="ECO:0000313" key="15">
    <source>
        <dbReference type="EMBL" id="SMF96951.1"/>
    </source>
</evidence>
<dbReference type="PANTHER" id="PTHR30332:SF25">
    <property type="entry name" value="SECRETIN XPSD"/>
    <property type="match status" value="1"/>
</dbReference>
<dbReference type="GO" id="GO:0015627">
    <property type="term" value="C:type II protein secretion system complex"/>
    <property type="evidence" value="ECO:0007669"/>
    <property type="project" value="InterPro"/>
</dbReference>
<dbReference type="InterPro" id="IPR000897">
    <property type="entry name" value="SRP54_GTPase_dom"/>
</dbReference>
<feature type="domain" description="SRP54-type proteins GTP-binding" evidence="14">
    <location>
        <begin position="204"/>
        <end position="217"/>
    </location>
</feature>
<keyword evidence="16" id="KW-1185">Reference proteome</keyword>
<protein>
    <submittedName>
        <fullName evidence="15">General secretion pathway protein D</fullName>
    </submittedName>
</protein>
<evidence type="ECO:0000256" key="9">
    <source>
        <dbReference type="ARBA" id="ARBA00023134"/>
    </source>
</evidence>
<feature type="region of interest" description="Disordered" evidence="13">
    <location>
        <begin position="34"/>
        <end position="96"/>
    </location>
</feature>
<dbReference type="GO" id="GO:0006614">
    <property type="term" value="P:SRP-dependent cotranslational protein targeting to membrane"/>
    <property type="evidence" value="ECO:0007669"/>
    <property type="project" value="InterPro"/>
</dbReference>
<dbReference type="AlphaFoldDB" id="A0A1Y6D2W4"/>
<dbReference type="InterPro" id="IPR049371">
    <property type="entry name" value="GspD-like_N0"/>
</dbReference>
<reference evidence="15 16" key="1">
    <citation type="submission" date="2016-12" db="EMBL/GenBank/DDBJ databases">
        <authorList>
            <person name="Song W.-J."/>
            <person name="Kurnit D.M."/>
        </authorList>
    </citation>
    <scope>NUCLEOTIDE SEQUENCE [LARGE SCALE GENOMIC DNA]</scope>
    <source>
        <strain evidence="15 16">175</strain>
    </source>
</reference>
<dbReference type="PRINTS" id="PR00811">
    <property type="entry name" value="BCTERIALGSPD"/>
</dbReference>
<dbReference type="PANTHER" id="PTHR30332">
    <property type="entry name" value="PROBABLE GENERAL SECRETION PATHWAY PROTEIN D"/>
    <property type="match status" value="1"/>
</dbReference>
<keyword evidence="9" id="KW-0342">GTP-binding</keyword>
<evidence type="ECO:0000256" key="2">
    <source>
        <dbReference type="ARBA" id="ARBA00006980"/>
    </source>
</evidence>
<proteinExistence type="inferred from homology"/>
<evidence type="ECO:0000256" key="5">
    <source>
        <dbReference type="ARBA" id="ARBA00022692"/>
    </source>
</evidence>
<keyword evidence="3 12" id="KW-0813">Transport</keyword>
<comment type="subcellular location">
    <subcellularLocation>
        <location evidence="1 12">Cell outer membrane</location>
    </subcellularLocation>
</comment>
<dbReference type="NCBIfam" id="TIGR02517">
    <property type="entry name" value="type_II_gspD"/>
    <property type="match status" value="1"/>
</dbReference>
<evidence type="ECO:0000256" key="11">
    <source>
        <dbReference type="ARBA" id="ARBA00023237"/>
    </source>
</evidence>
<dbReference type="GO" id="GO:0015628">
    <property type="term" value="P:protein secretion by the type II secretion system"/>
    <property type="evidence" value="ECO:0007669"/>
    <property type="project" value="InterPro"/>
</dbReference>
<dbReference type="InterPro" id="IPR001775">
    <property type="entry name" value="GspD/PilQ"/>
</dbReference>
<sequence>MAVSVLAALGMSGCQQLGSKAAQKIRLPANLVLENPNAPDSRPMQSEALAATPTRPPEIYPATGSTLGPVEGSYAAPERYAPVGPAPTGKRAPSRKEGKYTLNFDDADLNEVAKTILDETLKINYVLSPKVTGKVTLQTTRPLAEDELIPTLEMLLRMNGAVLIKDHDMYRIEPDANALIDAPGPKLGLSGQAMPPGYQLRVVPLRYVGVGEMQKVLEPLMPPKAVVRADMPRNMLMLAGTAEELEAVLETIRLFDVDFMRGMSVGVFPLKNVEPAIVAEELDKVLGDTAKGPLAGVVRMMPIERLNAILVVTPQPRYLDEVETWIERLDRYTTNRAGGIHVYRVQNVDAMELANTLSNIFGQGGGRGGRPSLTPGSQGSQLGGGGGSFGGNYGSGGGAFGGSSGSGGGLTSSSSDLGSSSSGSGSSSSFGSSGSMGSLGSSGSSSGSGGLGGSSSSGLGGSGSSGSGSGSGSFGGSGGGFGGGIGRGGSGGGQRGRGSAAADLGNIRIVADPANNALIITARAQDYKEIESVIKELDVLPLQVLIDATIAEITLTDNLKYGVKWYFQQGSNAEGLFEVPGRNVGDNVSNALGSSSFQYSLVMAGKDVRLLLSAQADKNKVNILSSPSLMVLNNQEASIKVGDQVPILTGQYGNFSGSTSTGIINNNPVYSSYNSVQYRDTGVLLNIRPRVNAGGLVIMDIAQAVDDVKEQTSGNINSPTITQRQIKSSVAVANGETLVLGGLIKENITNNRSGVPLLFELPIIGDLFGQTTKNLSRQELVILLTPRVVESRPKAREITNEFRRKLTGLYESRPMRIDGETAIINAPQ</sequence>
<keyword evidence="4" id="KW-1134">Transmembrane beta strand</keyword>
<feature type="region of interest" description="Disordered" evidence="13">
    <location>
        <begin position="403"/>
        <end position="498"/>
    </location>
</feature>
<comment type="similarity">
    <text evidence="2">Belongs to the bacterial secretin family. GSP D subfamily.</text>
</comment>
<keyword evidence="11" id="KW-0998">Cell outer membrane</keyword>
<dbReference type="Proteomes" id="UP000192923">
    <property type="component" value="Unassembled WGS sequence"/>
</dbReference>
<organism evidence="15 16">
    <name type="scientific">Methylomagnum ishizawai</name>
    <dbReference type="NCBI Taxonomy" id="1760988"/>
    <lineage>
        <taxon>Bacteria</taxon>
        <taxon>Pseudomonadati</taxon>
        <taxon>Pseudomonadota</taxon>
        <taxon>Gammaproteobacteria</taxon>
        <taxon>Methylococcales</taxon>
        <taxon>Methylococcaceae</taxon>
        <taxon>Methylomagnum</taxon>
    </lineage>
</organism>
<dbReference type="InterPro" id="IPR005644">
    <property type="entry name" value="NolW-like"/>
</dbReference>
<gene>
    <name evidence="15" type="ORF">SAMN02949497_4365</name>
</gene>
<evidence type="ECO:0000256" key="12">
    <source>
        <dbReference type="RuleBase" id="RU004004"/>
    </source>
</evidence>